<dbReference type="Pfam" id="PF24798">
    <property type="entry name" value="Ig-CFAP74_4th"/>
    <property type="match status" value="1"/>
</dbReference>
<feature type="domain" description="CFAP74 fourth Ig-like" evidence="5">
    <location>
        <begin position="987"/>
        <end position="1081"/>
    </location>
</feature>
<feature type="compositionally biased region" description="Low complexity" evidence="2">
    <location>
        <begin position="472"/>
        <end position="482"/>
    </location>
</feature>
<dbReference type="InterPro" id="IPR013783">
    <property type="entry name" value="Ig-like_fold"/>
</dbReference>
<evidence type="ECO:0000259" key="4">
    <source>
        <dbReference type="Pfam" id="PF24778"/>
    </source>
</evidence>
<dbReference type="PANTHER" id="PTHR22538:SF0">
    <property type="entry name" value="CILIA- AND FLAGELLA-ASSOCIATED PROTEIN 74"/>
    <property type="match status" value="1"/>
</dbReference>
<gene>
    <name evidence="6" type="ORF">KOW79_004077</name>
</gene>
<keyword evidence="7" id="KW-1185">Reference proteome</keyword>
<evidence type="ECO:0000313" key="7">
    <source>
        <dbReference type="Proteomes" id="UP000824219"/>
    </source>
</evidence>
<feature type="region of interest" description="Disordered" evidence="2">
    <location>
        <begin position="547"/>
        <end position="572"/>
    </location>
</feature>
<dbReference type="InterPro" id="IPR056306">
    <property type="entry name" value="Ig-CFAP74_2nd"/>
</dbReference>
<name>A0A9D3P091_9TELE</name>
<organism evidence="6 7">
    <name type="scientific">Hemibagrus wyckioides</name>
    <dbReference type="NCBI Taxonomy" id="337641"/>
    <lineage>
        <taxon>Eukaryota</taxon>
        <taxon>Metazoa</taxon>
        <taxon>Chordata</taxon>
        <taxon>Craniata</taxon>
        <taxon>Vertebrata</taxon>
        <taxon>Euteleostomi</taxon>
        <taxon>Actinopterygii</taxon>
        <taxon>Neopterygii</taxon>
        <taxon>Teleostei</taxon>
        <taxon>Ostariophysi</taxon>
        <taxon>Siluriformes</taxon>
        <taxon>Bagridae</taxon>
        <taxon>Hemibagrus</taxon>
    </lineage>
</organism>
<dbReference type="PANTHER" id="PTHR22538">
    <property type="entry name" value="CILIA- AND FLAGELLA-ASSOCIATED PROTEIN 74"/>
    <property type="match status" value="1"/>
</dbReference>
<feature type="compositionally biased region" description="Basic and acidic residues" evidence="2">
    <location>
        <begin position="483"/>
        <end position="497"/>
    </location>
</feature>
<comment type="caution">
    <text evidence="6">The sequence shown here is derived from an EMBL/GenBank/DDBJ whole genome shotgun (WGS) entry which is preliminary data.</text>
</comment>
<accession>A0A9D3P091</accession>
<dbReference type="Pfam" id="PF24771">
    <property type="entry name" value="Ig_CFAP74_1st"/>
    <property type="match status" value="1"/>
</dbReference>
<dbReference type="InterPro" id="IPR008962">
    <property type="entry name" value="PapD-like_sf"/>
</dbReference>
<feature type="compositionally biased region" description="Basic and acidic residues" evidence="2">
    <location>
        <begin position="1192"/>
        <end position="1204"/>
    </location>
</feature>
<reference evidence="6 7" key="1">
    <citation type="submission" date="2021-06" db="EMBL/GenBank/DDBJ databases">
        <title>Chromosome-level genome assembly of the red-tail catfish (Hemibagrus wyckioides).</title>
        <authorList>
            <person name="Shao F."/>
        </authorList>
    </citation>
    <scope>NUCLEOTIDE SEQUENCE [LARGE SCALE GENOMIC DNA]</scope>
    <source>
        <strain evidence="6">EC202008001</strain>
        <tissue evidence="6">Blood</tissue>
    </source>
</reference>
<evidence type="ECO:0008006" key="8">
    <source>
        <dbReference type="Google" id="ProtNLM"/>
    </source>
</evidence>
<evidence type="ECO:0000259" key="3">
    <source>
        <dbReference type="Pfam" id="PF24770"/>
    </source>
</evidence>
<dbReference type="Proteomes" id="UP000824219">
    <property type="component" value="Linkage Group LG05"/>
</dbReference>
<dbReference type="EMBL" id="JAHKSW010000005">
    <property type="protein sequence ID" value="KAG7332243.1"/>
    <property type="molecule type" value="Genomic_DNA"/>
</dbReference>
<dbReference type="SUPFAM" id="SSF49354">
    <property type="entry name" value="PapD-like"/>
    <property type="match status" value="1"/>
</dbReference>
<feature type="coiled-coil region" evidence="1">
    <location>
        <begin position="267"/>
        <end position="332"/>
    </location>
</feature>
<dbReference type="Pfam" id="PF24778">
    <property type="entry name" value="Ig-CFAP74_3rd"/>
    <property type="match status" value="1"/>
</dbReference>
<feature type="region of interest" description="Disordered" evidence="2">
    <location>
        <begin position="457"/>
        <end position="499"/>
    </location>
</feature>
<dbReference type="OrthoDB" id="545169at2759"/>
<proteinExistence type="predicted"/>
<dbReference type="Gene3D" id="2.60.40.10">
    <property type="entry name" value="Immunoglobulins"/>
    <property type="match status" value="5"/>
</dbReference>
<feature type="compositionally biased region" description="Basic and acidic residues" evidence="2">
    <location>
        <begin position="790"/>
        <end position="806"/>
    </location>
</feature>
<feature type="region of interest" description="Disordered" evidence="2">
    <location>
        <begin position="1192"/>
        <end position="1243"/>
    </location>
</feature>
<evidence type="ECO:0000259" key="5">
    <source>
        <dbReference type="Pfam" id="PF24798"/>
    </source>
</evidence>
<sequence length="1700" mass="190894">METLQTGARAQQKGQLTAHEGFAFSEVGHIYTGHLPAGVHITMDSSADEDFAETSDKEAAQINWSDEDTKEEAGTWETVIKDEDGFPADYSVDMSDPEWDVSLLSEDVELDERERSNMDSTRMFKLRRGLDQLDHFYKQKELNMLKAREELKVCRLHVTELEKQRDNIEDDIEREKQAENSAAVFRLRASHKCVCAELQAEEELEAHLAMVLQEHELELCQVEVELGQYLGLREELEHEEQAFLTMKQEKHNQRLQREKSITKRAKLKALRAKNEQEKALQEQAELNLRKQDEIRANRQKAAVFLKQSLKRMREKEEEQNKMRKELMKRRMEAAESLKANIAASQEALRVRKLKEKACLQKLKEEENCRKQLWQDAGMNSFKLMHMHKAQEDLQRKQEEFQEKQKARRMEIVSKLLLEEEQKERLKKRHALLTHPPARVTQSMVLKRREQRLLQNLLPLSAHAEREDRRPTRPVSSPASSRSDISDIMEKQDTRTRTEAGWLTEGKEDQECLVQPEFTGLWDRKNSDYTIMSDEDIPLKTSMLRSMMTGPDKTLSSKGTKKSKSGKELKGPPFVSKPETVLFKDFDLERTYKRKVVLTNISNVTNYCRLVGVSQNLMDFISVSFEPPGPMSAGMSCELETVFRPLLDEDLDGEIQFQSATGPFSVIIKCRTKKCEMVVDSSLIDFGTHVVGETISRVITLTNRGALGTRYTLAPLFPNCLQLHNPSQHSFPSKQEPGDSSSVKEADLCHEATIQAERENATCSTQIELKSGTSLASCDTSAGVEASGADGLEKSKDTEVKQDHDTETSEISIGNELEGEVGPFASIKLPIKFTPTIPGETRLDIKITFSQPNCQAIVVSAYGVAESVPVWVTKPSMDLKICMYDRLYQDSIEVQSRASTALRLTFEVCKELKNHMDILPKTGYIQAKSSFHAQLKFLPRSSLPEDAKSFFDQDTGVLEVPLNVQVADQAKPVPFTVHAIVTTSDLKFDHTEVDFGHCTVFEAVQTTVRLTNLSLLPQDFGFVGIPKFIDVQPNDGFGTLLPLQTLDIDLIFSALKAGEYNFQLTCKSGINRVFLLPCRAIGVRPVLELSNSLVQFGATAIGDQSTAVLYMLNSHTSLNDFTNPMPRIGKGPVSPVAPRFFTFTPPENSEITVSPTTGCVQPGQRCLVQVTFSPSLSDDVIKAEAVRLLMQREESQKEKEIQKEPKNRKKSPINQNKLNEKTSSLSPKSESPLQARNPEDIQKDSDEYVAAKASLLRTYKERCSRYIIPCFVSNGDITLQKETEEPLYSPYNTVYLELHCPAVRPMLMVISDNGETTINFNQVAAGQKVLKKVTVQNICSEFVQLKSSLLDLNGPFTVLNAMRGVKPGATHTLLLAFTPALAKKYHEILEVSCSKMTLEFTLCGEGIEPLVTCTHKGRIMDFGYVLEKQITSQVLMLQNSSALLVHFRVSLDSLSLSKHKDTRLLPAFLSTYYTPCTTLGTQNHSGQSVFSVSPPEGTISPGNTQDITVTFQPDHESLHYRDVLHVQLMNHQTVCDLELRGAARCHTMFVCGGDPLDLCSESLIPPNIYSAGEVEHTERVKLPTPILLTLRSVYCEGQVTAAVRELEVGCIHSSQQHNKKNGEFLLENITDLQQHGFGVDPTKGTVDAGHRRTITITWTPPAGHTPNKVIQECVPLILKGDQTEVYSVTLLALTSQHTPPG</sequence>
<feature type="coiled-coil region" evidence="1">
    <location>
        <begin position="144"/>
        <end position="181"/>
    </location>
</feature>
<feature type="region of interest" description="Disordered" evidence="2">
    <location>
        <begin position="785"/>
        <end position="811"/>
    </location>
</feature>
<feature type="compositionally biased region" description="Polar residues" evidence="2">
    <location>
        <begin position="1211"/>
        <end position="1233"/>
    </location>
</feature>
<keyword evidence="1" id="KW-0175">Coiled coil</keyword>
<protein>
    <recommendedName>
        <fullName evidence="8">Cilia- and flagella-associated protein 74</fullName>
    </recommendedName>
</protein>
<feature type="domain" description="CFAP74 third Ig-like" evidence="4">
    <location>
        <begin position="869"/>
        <end position="981"/>
    </location>
</feature>
<evidence type="ECO:0000256" key="1">
    <source>
        <dbReference type="SAM" id="Coils"/>
    </source>
</evidence>
<feature type="domain" description="CFAP74 second Ig-like" evidence="3">
    <location>
        <begin position="678"/>
        <end position="864"/>
    </location>
</feature>
<dbReference type="Pfam" id="PF24770">
    <property type="entry name" value="Ig-CFAP74_2"/>
    <property type="match status" value="1"/>
</dbReference>
<dbReference type="InterPro" id="IPR056310">
    <property type="entry name" value="Ig-CFAP74_4th"/>
</dbReference>
<dbReference type="InterPro" id="IPR056307">
    <property type="entry name" value="Ig-CFAP74_3rd"/>
</dbReference>
<evidence type="ECO:0000256" key="2">
    <source>
        <dbReference type="SAM" id="MobiDB-lite"/>
    </source>
</evidence>
<evidence type="ECO:0000313" key="6">
    <source>
        <dbReference type="EMBL" id="KAG7332243.1"/>
    </source>
</evidence>